<reference evidence="1 2" key="1">
    <citation type="journal article" date="2013" name="PLoS ONE">
        <title>Bacterial endosymbiosis in a chordate host: long-term co-evolution and conservation of secondary metabolism.</title>
        <authorList>
            <person name="Kwan J.C."/>
            <person name="Schmidt E.W."/>
        </authorList>
    </citation>
    <scope>NUCLEOTIDE SEQUENCE [LARGE SCALE GENOMIC DNA]</scope>
    <source>
        <strain evidence="2">L6</strain>
    </source>
</reference>
<sequence>MGKSKGGFTSKALIDALGNPLKFIITGGNRNDIYQGRGSDGKLVFPL</sequence>
<evidence type="ECO:0000313" key="1">
    <source>
        <dbReference type="EMBL" id="ETO91682.1"/>
    </source>
</evidence>
<evidence type="ECO:0000313" key="2">
    <source>
        <dbReference type="Proteomes" id="UP000018951"/>
    </source>
</evidence>
<accession>W2V206</accession>
<proteinExistence type="predicted"/>
<name>W2V206_9RICK</name>
<organism evidence="1 2">
    <name type="scientific">Candidatus Xenolissoclinum pacificiensis L6</name>
    <dbReference type="NCBI Taxonomy" id="1401685"/>
    <lineage>
        <taxon>Bacteria</taxon>
        <taxon>Pseudomonadati</taxon>
        <taxon>Pseudomonadota</taxon>
        <taxon>Alphaproteobacteria</taxon>
        <taxon>Rickettsiales</taxon>
        <taxon>Anaplasmataceae</taxon>
        <taxon>Candidatus Xenolissoclinum</taxon>
    </lineage>
</organism>
<dbReference type="AlphaFoldDB" id="W2V206"/>
<gene>
    <name evidence="1" type="ORF">P857_852</name>
</gene>
<protein>
    <submittedName>
        <fullName evidence="1">Uncharacterized protein</fullName>
    </submittedName>
</protein>
<keyword evidence="2" id="KW-1185">Reference proteome</keyword>
<dbReference type="Proteomes" id="UP000018951">
    <property type="component" value="Unassembled WGS sequence"/>
</dbReference>
<comment type="caution">
    <text evidence="1">The sequence shown here is derived from an EMBL/GenBank/DDBJ whole genome shotgun (WGS) entry which is preliminary data.</text>
</comment>
<dbReference type="EMBL" id="AXCJ01000001">
    <property type="protein sequence ID" value="ETO91682.1"/>
    <property type="molecule type" value="Genomic_DNA"/>
</dbReference>